<name>A0A510IDF4_9VIBR</name>
<dbReference type="EMBL" id="AP019799">
    <property type="protein sequence ID" value="BBL91834.1"/>
    <property type="molecule type" value="Genomic_DNA"/>
</dbReference>
<organism evidence="1 2">
    <name type="scientific">Vibrio rotiferianus</name>
    <dbReference type="NCBI Taxonomy" id="190895"/>
    <lineage>
        <taxon>Bacteria</taxon>
        <taxon>Pseudomonadati</taxon>
        <taxon>Pseudomonadota</taxon>
        <taxon>Gammaproteobacteria</taxon>
        <taxon>Vibrionales</taxon>
        <taxon>Vibrionaceae</taxon>
        <taxon>Vibrio</taxon>
    </lineage>
</organism>
<dbReference type="AlphaFoldDB" id="A0A510IDF4"/>
<sequence>MIVLVEVFRDGQWQEANPQIGEMVRSTYSSGHVVEAAYMPSSEVPDALYPITLTQVDGAHSVNESLTRISATQGATIVLSGTVPIPDKAFITPIESINIATGGRTTLYKETQVINGVFQIELTLPAGKYRVTQELMNSELPKPFFSLEPIDIYITI</sequence>
<proteinExistence type="predicted"/>
<evidence type="ECO:0000313" key="1">
    <source>
        <dbReference type="EMBL" id="BBL91834.1"/>
    </source>
</evidence>
<evidence type="ECO:0000313" key="2">
    <source>
        <dbReference type="Proteomes" id="UP000315115"/>
    </source>
</evidence>
<gene>
    <name evidence="1" type="ORF">VroAM7_44870</name>
</gene>
<evidence type="ECO:0008006" key="3">
    <source>
        <dbReference type="Google" id="ProtNLM"/>
    </source>
</evidence>
<protein>
    <recommendedName>
        <fullName evidence="3">DUF4198 domain-containing protein</fullName>
    </recommendedName>
</protein>
<reference evidence="2" key="1">
    <citation type="submission" date="2019-07" db="EMBL/GenBank/DDBJ databases">
        <title>Complete Genome Sequences of Vibrion rotiferianus strain AM7.</title>
        <authorList>
            <person name="Miyazaki K."/>
            <person name="Wiseschart A."/>
            <person name="Pootanakit K."/>
            <person name="Ishimori K."/>
            <person name="Kitahara K."/>
        </authorList>
    </citation>
    <scope>NUCLEOTIDE SEQUENCE [LARGE SCALE GENOMIC DNA]</scope>
    <source>
        <strain evidence="2">AM7</strain>
    </source>
</reference>
<dbReference type="RefSeq" id="WP_143694025.1">
    <property type="nucleotide sequence ID" value="NZ_AP019799.1"/>
</dbReference>
<accession>A0A510IDF4</accession>
<dbReference type="Proteomes" id="UP000315115">
    <property type="component" value="Chromosome 2"/>
</dbReference>